<dbReference type="Proteomes" id="UP001243330">
    <property type="component" value="Unassembled WGS sequence"/>
</dbReference>
<evidence type="ECO:0000313" key="3">
    <source>
        <dbReference type="Proteomes" id="UP001243330"/>
    </source>
</evidence>
<accession>A0AAD9AIN8</accession>
<evidence type="ECO:0000313" key="2">
    <source>
        <dbReference type="EMBL" id="KAK1847615.1"/>
    </source>
</evidence>
<sequence length="91" mass="9542">MCSAATALLSPLAAVEASEGWKRYCDHGANNNAQLTESLHGPSSEEGGFRIGKGGAGHGCWHGNECEWNIGDARLGVELPVTTECNRVSPC</sequence>
<keyword evidence="3" id="KW-1185">Reference proteome</keyword>
<organism evidence="2 3">
    <name type="scientific">Colletotrichum chrysophilum</name>
    <dbReference type="NCBI Taxonomy" id="1836956"/>
    <lineage>
        <taxon>Eukaryota</taxon>
        <taxon>Fungi</taxon>
        <taxon>Dikarya</taxon>
        <taxon>Ascomycota</taxon>
        <taxon>Pezizomycotina</taxon>
        <taxon>Sordariomycetes</taxon>
        <taxon>Hypocreomycetidae</taxon>
        <taxon>Glomerellales</taxon>
        <taxon>Glomerellaceae</taxon>
        <taxon>Colletotrichum</taxon>
        <taxon>Colletotrichum gloeosporioides species complex</taxon>
    </lineage>
</organism>
<gene>
    <name evidence="2" type="ORF">CCHR01_09767</name>
</gene>
<keyword evidence="1" id="KW-0732">Signal</keyword>
<dbReference type="AlphaFoldDB" id="A0AAD9AIN8"/>
<evidence type="ECO:0000256" key="1">
    <source>
        <dbReference type="SAM" id="SignalP"/>
    </source>
</evidence>
<protein>
    <recommendedName>
        <fullName evidence="4">Secreted protein</fullName>
    </recommendedName>
</protein>
<proteinExistence type="predicted"/>
<comment type="caution">
    <text evidence="2">The sequence shown here is derived from an EMBL/GenBank/DDBJ whole genome shotgun (WGS) entry which is preliminary data.</text>
</comment>
<feature type="signal peptide" evidence="1">
    <location>
        <begin position="1"/>
        <end position="17"/>
    </location>
</feature>
<dbReference type="EMBL" id="JAQOWY010000197">
    <property type="protein sequence ID" value="KAK1847615.1"/>
    <property type="molecule type" value="Genomic_DNA"/>
</dbReference>
<evidence type="ECO:0008006" key="4">
    <source>
        <dbReference type="Google" id="ProtNLM"/>
    </source>
</evidence>
<reference evidence="2" key="1">
    <citation type="submission" date="2023-01" db="EMBL/GenBank/DDBJ databases">
        <title>Colletotrichum chrysophilum M932 genome sequence.</title>
        <authorList>
            <person name="Baroncelli R."/>
        </authorList>
    </citation>
    <scope>NUCLEOTIDE SEQUENCE</scope>
    <source>
        <strain evidence="2">M932</strain>
    </source>
</reference>
<name>A0AAD9AIN8_9PEZI</name>
<feature type="chain" id="PRO_5042263494" description="Secreted protein" evidence="1">
    <location>
        <begin position="18"/>
        <end position="91"/>
    </location>
</feature>